<protein>
    <submittedName>
        <fullName evidence="2">Uncharacterized protein</fullName>
    </submittedName>
</protein>
<accession>A0ABC8V520</accession>
<dbReference type="EMBL" id="CAUOFW020010469">
    <property type="protein sequence ID" value="CAK9188445.1"/>
    <property type="molecule type" value="Genomic_DNA"/>
</dbReference>
<evidence type="ECO:0000256" key="1">
    <source>
        <dbReference type="SAM" id="MobiDB-lite"/>
    </source>
</evidence>
<name>A0ABC8V520_9AQUA</name>
<organism evidence="2 3">
    <name type="scientific">Ilex paraguariensis</name>
    <name type="common">yerba mate</name>
    <dbReference type="NCBI Taxonomy" id="185542"/>
    <lineage>
        <taxon>Eukaryota</taxon>
        <taxon>Viridiplantae</taxon>
        <taxon>Streptophyta</taxon>
        <taxon>Embryophyta</taxon>
        <taxon>Tracheophyta</taxon>
        <taxon>Spermatophyta</taxon>
        <taxon>Magnoliopsida</taxon>
        <taxon>eudicotyledons</taxon>
        <taxon>Gunneridae</taxon>
        <taxon>Pentapetalae</taxon>
        <taxon>asterids</taxon>
        <taxon>campanulids</taxon>
        <taxon>Aquifoliales</taxon>
        <taxon>Aquifoliaceae</taxon>
        <taxon>Ilex</taxon>
    </lineage>
</organism>
<comment type="caution">
    <text evidence="2">The sequence shown here is derived from an EMBL/GenBank/DDBJ whole genome shotgun (WGS) entry which is preliminary data.</text>
</comment>
<gene>
    <name evidence="2" type="ORF">ILEXP_LOCUS59129</name>
</gene>
<feature type="non-terminal residue" evidence="2">
    <location>
        <position position="1"/>
    </location>
</feature>
<dbReference type="AlphaFoldDB" id="A0ABC8V520"/>
<proteinExistence type="predicted"/>
<feature type="compositionally biased region" description="Polar residues" evidence="1">
    <location>
        <begin position="96"/>
        <end position="107"/>
    </location>
</feature>
<evidence type="ECO:0000313" key="2">
    <source>
        <dbReference type="EMBL" id="CAK9188445.1"/>
    </source>
</evidence>
<sequence>EGLKNPRGRDQLVPELRKSLFQSQGPIGPRVRDKMVPELRIRRDEKVHKSGTSWCQSQRPVSLGVKDKLVQESEGTSKSSSPGLLGPRVRKKLNSELETCWSQSQGPDNPGIGRISRGN</sequence>
<feature type="compositionally biased region" description="Polar residues" evidence="1">
    <location>
        <begin position="73"/>
        <end position="82"/>
    </location>
</feature>
<feature type="region of interest" description="Disordered" evidence="1">
    <location>
        <begin position="44"/>
        <end position="119"/>
    </location>
</feature>
<reference evidence="2 3" key="1">
    <citation type="submission" date="2024-02" db="EMBL/GenBank/DDBJ databases">
        <authorList>
            <person name="Vignale AGUSTIN F."/>
            <person name="Sosa J E."/>
            <person name="Modenutti C."/>
        </authorList>
    </citation>
    <scope>NUCLEOTIDE SEQUENCE [LARGE SCALE GENOMIC DNA]</scope>
</reference>
<evidence type="ECO:0000313" key="3">
    <source>
        <dbReference type="Proteomes" id="UP001642360"/>
    </source>
</evidence>
<dbReference type="Proteomes" id="UP001642360">
    <property type="component" value="Unassembled WGS sequence"/>
</dbReference>
<feature type="compositionally biased region" description="Polar residues" evidence="1">
    <location>
        <begin position="50"/>
        <end position="60"/>
    </location>
</feature>
<keyword evidence="3" id="KW-1185">Reference proteome</keyword>